<keyword evidence="7" id="KW-0963">Cytoplasm</keyword>
<dbReference type="PRINTS" id="PR01042">
    <property type="entry name" value="TRNASYNTHASP"/>
</dbReference>
<dbReference type="InterPro" id="IPR029351">
    <property type="entry name" value="GAD_dom"/>
</dbReference>
<dbReference type="PROSITE" id="PS50862">
    <property type="entry name" value="AA_TRNA_LIGASE_II"/>
    <property type="match status" value="1"/>
</dbReference>
<dbReference type="Gene3D" id="3.30.1360.30">
    <property type="entry name" value="GAD-like domain"/>
    <property type="match status" value="1"/>
</dbReference>
<comment type="subunit">
    <text evidence="7">Homodimer.</text>
</comment>
<feature type="binding site" evidence="7">
    <location>
        <position position="172"/>
    </location>
    <ligand>
        <name>L-aspartate</name>
        <dbReference type="ChEBI" id="CHEBI:29991"/>
    </ligand>
</feature>
<dbReference type="GO" id="GO:0006422">
    <property type="term" value="P:aspartyl-tRNA aminoacylation"/>
    <property type="evidence" value="ECO:0007669"/>
    <property type="project" value="UniProtKB-UniRule"/>
</dbReference>
<feature type="binding site" evidence="7">
    <location>
        <begin position="549"/>
        <end position="552"/>
    </location>
    <ligand>
        <name>ATP</name>
        <dbReference type="ChEBI" id="CHEBI:30616"/>
    </ligand>
</feature>
<evidence type="ECO:0000256" key="5">
    <source>
        <dbReference type="ARBA" id="ARBA00022917"/>
    </source>
</evidence>
<feature type="region of interest" description="Aspartate" evidence="7">
    <location>
        <begin position="196"/>
        <end position="199"/>
    </location>
</feature>
<feature type="binding site" evidence="7">
    <location>
        <begin position="218"/>
        <end position="220"/>
    </location>
    <ligand>
        <name>ATP</name>
        <dbReference type="ChEBI" id="CHEBI:30616"/>
    </ligand>
</feature>
<feature type="binding site" evidence="7">
    <location>
        <position position="218"/>
    </location>
    <ligand>
        <name>L-aspartate</name>
        <dbReference type="ChEBI" id="CHEBI:29991"/>
    </ligand>
</feature>
<dbReference type="InterPro" id="IPR045864">
    <property type="entry name" value="aa-tRNA-synth_II/BPL/LPL"/>
</dbReference>
<reference evidence="9" key="1">
    <citation type="submission" date="2015-04" db="EMBL/GenBank/DDBJ databases">
        <authorList>
            <person name="Syromyatnikov M.Y."/>
            <person name="Popov V.N."/>
        </authorList>
    </citation>
    <scope>NUCLEOTIDE SEQUENCE</scope>
    <source>
        <strain evidence="9">MO-1</strain>
    </source>
</reference>
<dbReference type="EMBL" id="LO017727">
    <property type="protein sequence ID" value="CRH04678.1"/>
    <property type="molecule type" value="Genomic_DNA"/>
</dbReference>
<keyword evidence="3 7" id="KW-0547">Nucleotide-binding</keyword>
<dbReference type="GO" id="GO:0005737">
    <property type="term" value="C:cytoplasm"/>
    <property type="evidence" value="ECO:0007669"/>
    <property type="project" value="UniProtKB-SubCell"/>
</dbReference>
<dbReference type="NCBIfam" id="TIGR00459">
    <property type="entry name" value="aspS_bact"/>
    <property type="match status" value="1"/>
</dbReference>
<dbReference type="InterPro" id="IPR002312">
    <property type="entry name" value="Asp/Asn-tRNA-synth_IIb"/>
</dbReference>
<dbReference type="CDD" id="cd00777">
    <property type="entry name" value="AspRS_core"/>
    <property type="match status" value="1"/>
</dbReference>
<dbReference type="NCBIfam" id="NF001750">
    <property type="entry name" value="PRK00476.1"/>
    <property type="match status" value="1"/>
</dbReference>
<dbReference type="Pfam" id="PF00152">
    <property type="entry name" value="tRNA-synt_2"/>
    <property type="match status" value="1"/>
</dbReference>
<dbReference type="InterPro" id="IPR004364">
    <property type="entry name" value="Aa-tRNA-synt_II"/>
</dbReference>
<comment type="function">
    <text evidence="7">Aspartyl-tRNA synthetase with relaxed tRNA specificity since it is able to aspartylate not only its cognate tRNA(Asp) but also tRNA(Asn). Reaction proceeds in two steps: L-aspartate is first activated by ATP to form Asp-AMP and then transferred to the acceptor end of tRNA(Asp/Asn).</text>
</comment>
<feature type="binding site" evidence="7">
    <location>
        <position position="497"/>
    </location>
    <ligand>
        <name>ATP</name>
        <dbReference type="ChEBI" id="CHEBI:30616"/>
    </ligand>
</feature>
<dbReference type="Pfam" id="PF02938">
    <property type="entry name" value="GAD"/>
    <property type="match status" value="1"/>
</dbReference>
<accession>A0A1S7LDQ2</accession>
<keyword evidence="5 7" id="KW-0648">Protein biosynthesis</keyword>
<dbReference type="Gene3D" id="3.30.930.10">
    <property type="entry name" value="Bira Bifunctional Protein, Domain 2"/>
    <property type="match status" value="1"/>
</dbReference>
<dbReference type="InterPro" id="IPR004365">
    <property type="entry name" value="NA-bd_OB_tRNA"/>
</dbReference>
<evidence type="ECO:0000256" key="6">
    <source>
        <dbReference type="ARBA" id="ARBA00023146"/>
    </source>
</evidence>
<dbReference type="PANTHER" id="PTHR22594:SF5">
    <property type="entry name" value="ASPARTATE--TRNA LIGASE, MITOCHONDRIAL"/>
    <property type="match status" value="1"/>
</dbReference>
<dbReference type="GO" id="GO:0050560">
    <property type="term" value="F:aspartate-tRNA(Asn) ligase activity"/>
    <property type="evidence" value="ECO:0007669"/>
    <property type="project" value="UniProtKB-EC"/>
</dbReference>
<comment type="catalytic activity">
    <reaction evidence="7">
        <text>tRNA(Asx) + L-aspartate + ATP = L-aspartyl-tRNA(Asx) + AMP + diphosphate</text>
        <dbReference type="Rhea" id="RHEA:18349"/>
        <dbReference type="Rhea" id="RHEA-COMP:9710"/>
        <dbReference type="Rhea" id="RHEA-COMP:9711"/>
        <dbReference type="ChEBI" id="CHEBI:29991"/>
        <dbReference type="ChEBI" id="CHEBI:30616"/>
        <dbReference type="ChEBI" id="CHEBI:33019"/>
        <dbReference type="ChEBI" id="CHEBI:78442"/>
        <dbReference type="ChEBI" id="CHEBI:78516"/>
        <dbReference type="ChEBI" id="CHEBI:456215"/>
        <dbReference type="EC" id="6.1.1.23"/>
    </reaction>
</comment>
<keyword evidence="4 7" id="KW-0067">ATP-binding</keyword>
<dbReference type="InterPro" id="IPR004115">
    <property type="entry name" value="GAD-like_sf"/>
</dbReference>
<gene>
    <name evidence="7 9" type="primary">aspS</name>
    <name evidence="9" type="ORF">MAGMO_0468</name>
</gene>
<proteinExistence type="inferred from homology"/>
<dbReference type="GO" id="GO:0003676">
    <property type="term" value="F:nucleic acid binding"/>
    <property type="evidence" value="ECO:0007669"/>
    <property type="project" value="InterPro"/>
</dbReference>
<evidence type="ECO:0000256" key="3">
    <source>
        <dbReference type="ARBA" id="ARBA00022741"/>
    </source>
</evidence>
<evidence type="ECO:0000256" key="7">
    <source>
        <dbReference type="HAMAP-Rule" id="MF_00044"/>
    </source>
</evidence>
<dbReference type="CDD" id="cd04317">
    <property type="entry name" value="EcAspRS_like_N"/>
    <property type="match status" value="1"/>
</dbReference>
<comment type="subcellular location">
    <subcellularLocation>
        <location evidence="7">Cytoplasm</location>
    </subcellularLocation>
</comment>
<dbReference type="GO" id="GO:0004815">
    <property type="term" value="F:aspartate-tRNA ligase activity"/>
    <property type="evidence" value="ECO:0007669"/>
    <property type="project" value="UniProtKB-UniRule"/>
</dbReference>
<comment type="similarity">
    <text evidence="1 7">Belongs to the class-II aminoacyl-tRNA synthetase family. Type 1 subfamily.</text>
</comment>
<dbReference type="InterPro" id="IPR004524">
    <property type="entry name" value="Asp-tRNA-ligase_1"/>
</dbReference>
<feature type="site" description="Important for tRNA non-discrimination" evidence="7">
    <location>
        <position position="31"/>
    </location>
</feature>
<evidence type="ECO:0000256" key="2">
    <source>
        <dbReference type="ARBA" id="ARBA00022598"/>
    </source>
</evidence>
<feature type="binding site" evidence="7">
    <location>
        <position position="227"/>
    </location>
    <ligand>
        <name>ATP</name>
        <dbReference type="ChEBI" id="CHEBI:30616"/>
    </ligand>
</feature>
<evidence type="ECO:0000256" key="4">
    <source>
        <dbReference type="ARBA" id="ARBA00022840"/>
    </source>
</evidence>
<dbReference type="AlphaFoldDB" id="A0A1S7LDQ2"/>
<name>A0A1S7LDQ2_MAGMO</name>
<dbReference type="InterPro" id="IPR047090">
    <property type="entry name" value="AspRS_core"/>
</dbReference>
<dbReference type="HAMAP" id="MF_00044">
    <property type="entry name" value="Asp_tRNA_synth_type1"/>
    <property type="match status" value="1"/>
</dbReference>
<dbReference type="SUPFAM" id="SSF50249">
    <property type="entry name" value="Nucleic acid-binding proteins"/>
    <property type="match status" value="1"/>
</dbReference>
<dbReference type="Pfam" id="PF01336">
    <property type="entry name" value="tRNA_anti-codon"/>
    <property type="match status" value="1"/>
</dbReference>
<dbReference type="SUPFAM" id="SSF55681">
    <property type="entry name" value="Class II aaRS and biotin synthetases"/>
    <property type="match status" value="1"/>
</dbReference>
<evidence type="ECO:0000259" key="8">
    <source>
        <dbReference type="PROSITE" id="PS50862"/>
    </source>
</evidence>
<feature type="binding site" evidence="7">
    <location>
        <position position="504"/>
    </location>
    <ligand>
        <name>L-aspartate</name>
        <dbReference type="ChEBI" id="CHEBI:29991"/>
    </ligand>
</feature>
<feature type="binding site" evidence="7">
    <location>
        <position position="455"/>
    </location>
    <ligand>
        <name>L-aspartate</name>
        <dbReference type="ChEBI" id="CHEBI:29991"/>
    </ligand>
</feature>
<organism evidence="9">
    <name type="scientific">Magnetococcus massalia (strain MO-1)</name>
    <dbReference type="NCBI Taxonomy" id="451514"/>
    <lineage>
        <taxon>Bacteria</taxon>
        <taxon>Pseudomonadati</taxon>
        <taxon>Pseudomonadota</taxon>
        <taxon>Magnetococcia</taxon>
        <taxon>Magnetococcales</taxon>
        <taxon>Magnetococcaceae</taxon>
        <taxon>Magnetococcus</taxon>
    </lineage>
</organism>
<feature type="domain" description="Aminoacyl-transfer RNA synthetases class-II family profile" evidence="8">
    <location>
        <begin position="142"/>
        <end position="570"/>
    </location>
</feature>
<dbReference type="InterPro" id="IPR047089">
    <property type="entry name" value="Asp-tRNA-ligase_1_N"/>
</dbReference>
<dbReference type="Gene3D" id="2.40.50.140">
    <property type="entry name" value="Nucleic acid-binding proteins"/>
    <property type="match status" value="1"/>
</dbReference>
<evidence type="ECO:0000313" key="9">
    <source>
        <dbReference type="EMBL" id="CRH04678.1"/>
    </source>
</evidence>
<keyword evidence="6 7" id="KW-0030">Aminoacyl-tRNA synthetase</keyword>
<keyword evidence="2 7" id="KW-0436">Ligase</keyword>
<evidence type="ECO:0000256" key="1">
    <source>
        <dbReference type="ARBA" id="ARBA00006303"/>
    </source>
</evidence>
<dbReference type="SUPFAM" id="SSF55261">
    <property type="entry name" value="GAD domain-like"/>
    <property type="match status" value="1"/>
</dbReference>
<dbReference type="EC" id="6.1.1.23" evidence="7"/>
<dbReference type="GO" id="GO:0005524">
    <property type="term" value="F:ATP binding"/>
    <property type="evidence" value="ECO:0007669"/>
    <property type="project" value="UniProtKB-UniRule"/>
</dbReference>
<dbReference type="InterPro" id="IPR006195">
    <property type="entry name" value="aa-tRNA-synth_II"/>
</dbReference>
<dbReference type="InterPro" id="IPR012340">
    <property type="entry name" value="NA-bd_OB-fold"/>
</dbReference>
<dbReference type="PANTHER" id="PTHR22594">
    <property type="entry name" value="ASPARTYL/LYSYL-TRNA SYNTHETASE"/>
    <property type="match status" value="1"/>
</dbReference>
<comment type="caution">
    <text evidence="7">Lacks conserved residue(s) required for the propagation of feature annotation.</text>
</comment>
<protein>
    <recommendedName>
        <fullName evidence="7">Aspartate--tRNA(Asp/Asn) ligase</fullName>
        <ecNumber evidence="7">6.1.1.23</ecNumber>
    </recommendedName>
    <alternativeName>
        <fullName evidence="7">Aspartyl-tRNA synthetase</fullName>
        <shortName evidence="7">AspRS</shortName>
    </alternativeName>
    <alternativeName>
        <fullName evidence="7">Non-discriminating aspartyl-tRNA synthetase</fullName>
        <shortName evidence="7">ND-AspRS</shortName>
    </alternativeName>
</protein>
<sequence>MKRSHYCNQVTEALEGQKVTLDGWVNRRRDHGGVIFVDLRDRSGIVQVVFSPESGDAHAQAHQLRSEFVIRVVGTVALRTDETINPNMETGKIEVNVESLEVLNSALPLPFQLDDDISENLRLQYRFLDLRRPEMQKNLMFRHRVMQAVRSEMDANGFVDVETPMLTRSTPEGARDYLVPSRVNPSHFYALPQSPQLFKQLLMMAGYDRYFQIVRCFRDEDLRADRQPEFTQIDLEMSFVEPDDVMDLTEKIVARAFKDALDVEISNPIKRMTYAESMAKYGLDAPDLRIPMELVDLTEAMKSTGFKVFKMAANLEGRGNEHGLVKALRIPGGTKLTRKQIDAYTEFVGIYGAKGLAYIKVNAPWQEDGWQSPIVKFFSDEEKQAIVDATGCENGDLIFFGADKASVVNEALGRLRVKVGKDLEMLTEEKFAFVWVTDFPLLDWDNDARRNTAVHHPFTAPHPDDIQYLDQPDGASVEHPLEKVRSLAYDLVLNGTEVGGGSIRIHDTELQKKMLELLEIGEEEAEGKFGFLLRALAYGAPPHGGLALGLDRLVTLMLGLDSIRDVIAFPKTQKATCLMTEAPSKVDNAQMKELFLKSTFKPKTDI</sequence>